<feature type="region of interest" description="Disordered" evidence="1">
    <location>
        <begin position="397"/>
        <end position="416"/>
    </location>
</feature>
<dbReference type="Proteomes" id="UP000316545">
    <property type="component" value="Unassembled WGS sequence"/>
</dbReference>
<gene>
    <name evidence="2" type="ORF">FBZ88_12262</name>
</gene>
<dbReference type="NCBIfam" id="TIGR01537">
    <property type="entry name" value="portal_HK97"/>
    <property type="match status" value="1"/>
</dbReference>
<sequence length="416" mass="45361">MLNGLLSIFGKIERRGITVTPPHAFMDIGRPTDSGVPVSPETAMRNTAVYGCVRVLAETLAQLPCSIYRRTEGDGGDEATDHPLHPLLTSAANEWTPAAEFRQQLQTYLSTYGNAYAYANRGADGAVAELLVLKPTQVAIEVDQVTQEPLYIFSNLAGQQTKVSRRDMVHLRTIGLETYRGDSPITAAREAIGLGLVLERYGAGLFGRGARPSGLLKYGKKMGDDLLGRLRRSFQGFYGGGDNAGRTLILEDGVEFQPLQLNSTDAQYLELRKFQIQEIARVWRVPLHLIADLERITYSNAEILGSQFLTFCILPLVRIWVDSLSLTLLTPEERKTLYIAFDTDSIARADMAARFASYSQAITSGVLNPNEARRLEGRAPYAGGDEFVRAVNVAPTPSAGPATPAANIPEATNGTP</sequence>
<protein>
    <submittedName>
        <fullName evidence="2">HK97 family phage portal protein</fullName>
    </submittedName>
</protein>
<dbReference type="AlphaFoldDB" id="A0A560FC68"/>
<accession>A0A560FC68</accession>
<reference evidence="2 3" key="1">
    <citation type="submission" date="2019-06" db="EMBL/GenBank/DDBJ databases">
        <title>Genomic Encyclopedia of Type Strains, Phase IV (KMG-V): Genome sequencing to study the core and pangenomes of soil and plant-associated prokaryotes.</title>
        <authorList>
            <person name="Whitman W."/>
        </authorList>
    </citation>
    <scope>NUCLEOTIDE SEQUENCE [LARGE SCALE GENOMIC DNA]</scope>
    <source>
        <strain evidence="2 3">BR 11865</strain>
    </source>
</reference>
<evidence type="ECO:0000313" key="2">
    <source>
        <dbReference type="EMBL" id="TWB19207.1"/>
    </source>
</evidence>
<dbReference type="EMBL" id="VITO01000022">
    <property type="protein sequence ID" value="TWB19207.1"/>
    <property type="molecule type" value="Genomic_DNA"/>
</dbReference>
<dbReference type="InterPro" id="IPR006427">
    <property type="entry name" value="Portal_HK97"/>
</dbReference>
<feature type="compositionally biased region" description="Low complexity" evidence="1">
    <location>
        <begin position="397"/>
        <end position="406"/>
    </location>
</feature>
<proteinExistence type="predicted"/>
<evidence type="ECO:0000256" key="1">
    <source>
        <dbReference type="SAM" id="MobiDB-lite"/>
    </source>
</evidence>
<evidence type="ECO:0000313" key="3">
    <source>
        <dbReference type="Proteomes" id="UP000316545"/>
    </source>
</evidence>
<dbReference type="InterPro" id="IPR006944">
    <property type="entry name" value="Phage/GTA_portal"/>
</dbReference>
<dbReference type="Pfam" id="PF04860">
    <property type="entry name" value="Phage_portal"/>
    <property type="match status" value="1"/>
</dbReference>
<comment type="caution">
    <text evidence="2">The sequence shown here is derived from an EMBL/GenBank/DDBJ whole genome shotgun (WGS) entry which is preliminary data.</text>
</comment>
<keyword evidence="3" id="KW-1185">Reference proteome</keyword>
<name>A0A560FC68_9PROT</name>
<organism evidence="2 3">
    <name type="scientific">Nitrospirillum amazonense</name>
    <dbReference type="NCBI Taxonomy" id="28077"/>
    <lineage>
        <taxon>Bacteria</taxon>
        <taxon>Pseudomonadati</taxon>
        <taxon>Pseudomonadota</taxon>
        <taxon>Alphaproteobacteria</taxon>
        <taxon>Rhodospirillales</taxon>
        <taxon>Azospirillaceae</taxon>
        <taxon>Nitrospirillum</taxon>
    </lineage>
</organism>
<dbReference type="RefSeq" id="WP_145619700.1">
    <property type="nucleotide sequence ID" value="NZ_VITO01000022.1"/>
</dbReference>